<feature type="compositionally biased region" description="Low complexity" evidence="1">
    <location>
        <begin position="56"/>
        <end position="65"/>
    </location>
</feature>
<evidence type="ECO:0000313" key="3">
    <source>
        <dbReference type="EMBL" id="WWC57748.1"/>
    </source>
</evidence>
<feature type="region of interest" description="Disordered" evidence="1">
    <location>
        <begin position="1"/>
        <end position="22"/>
    </location>
</feature>
<gene>
    <name evidence="2" type="ORF">I303_00283</name>
    <name evidence="3" type="ORF">I303_100282</name>
</gene>
<dbReference type="EMBL" id="CP144530">
    <property type="protein sequence ID" value="WWC57748.1"/>
    <property type="molecule type" value="Genomic_DNA"/>
</dbReference>
<sequence length="177" mass="20400">MSLKDEDSEISTLRNELEETEKEIKRLSRQLDKVLSSRGWDLDLSSSKSDRTNPGSSSQKSSRPRSWADREDKSEPDYRSAGRKRSSRRRVSWHTHDADYNDNDDDEYDQDEDDYISDHRTTPSKFANSLAESFLGGIGLGLGASLLSTACAPRYAYDSRYVYHSPIPVYRKTTRWY</sequence>
<evidence type="ECO:0000313" key="4">
    <source>
        <dbReference type="Proteomes" id="UP000078595"/>
    </source>
</evidence>
<dbReference type="KEGG" id="kdj:28963982"/>
<dbReference type="AlphaFoldDB" id="A0A1A6AEG6"/>
<keyword evidence="4" id="KW-1185">Reference proteome</keyword>
<reference evidence="3" key="2">
    <citation type="submission" date="2013-07" db="EMBL/GenBank/DDBJ databases">
        <authorList>
            <consortium name="The Broad Institute Genome Sequencing Platform"/>
            <person name="Cuomo C."/>
            <person name="Litvintseva A."/>
            <person name="Chen Y."/>
            <person name="Heitman J."/>
            <person name="Sun S."/>
            <person name="Springer D."/>
            <person name="Dromer F."/>
            <person name="Young S.K."/>
            <person name="Zeng Q."/>
            <person name="Gargeya S."/>
            <person name="Fitzgerald M."/>
            <person name="Abouelleil A."/>
            <person name="Alvarado L."/>
            <person name="Berlin A.M."/>
            <person name="Chapman S.B."/>
            <person name="Dewar J."/>
            <person name="Goldberg J."/>
            <person name="Griggs A."/>
            <person name="Gujja S."/>
            <person name="Hansen M."/>
            <person name="Howarth C."/>
            <person name="Imamovic A."/>
            <person name="Larimer J."/>
            <person name="McCowan C."/>
            <person name="Murphy C."/>
            <person name="Pearson M."/>
            <person name="Priest M."/>
            <person name="Roberts A."/>
            <person name="Saif S."/>
            <person name="Shea T."/>
            <person name="Sykes S."/>
            <person name="Wortman J."/>
            <person name="Nusbaum C."/>
            <person name="Birren B."/>
        </authorList>
    </citation>
    <scope>NUCLEOTIDE SEQUENCE</scope>
    <source>
        <strain evidence="3">CBS 10117</strain>
    </source>
</reference>
<dbReference type="GeneID" id="28963982"/>
<evidence type="ECO:0000313" key="2">
    <source>
        <dbReference type="EMBL" id="OBR88466.1"/>
    </source>
</evidence>
<accession>A0A1A6AEG6</accession>
<dbReference type="Proteomes" id="UP000078595">
    <property type="component" value="Chromosome 1"/>
</dbReference>
<dbReference type="EMBL" id="KI894027">
    <property type="protein sequence ID" value="OBR88466.1"/>
    <property type="molecule type" value="Genomic_DNA"/>
</dbReference>
<evidence type="ECO:0000256" key="1">
    <source>
        <dbReference type="SAM" id="MobiDB-lite"/>
    </source>
</evidence>
<feature type="compositionally biased region" description="Acidic residues" evidence="1">
    <location>
        <begin position="100"/>
        <end position="114"/>
    </location>
</feature>
<proteinExistence type="predicted"/>
<name>A0A1A6AEG6_9TREE</name>
<dbReference type="VEuPathDB" id="FungiDB:I303_00283"/>
<feature type="region of interest" description="Disordered" evidence="1">
    <location>
        <begin position="41"/>
        <end position="114"/>
    </location>
</feature>
<organism evidence="2">
    <name type="scientific">Kwoniella dejecticola CBS 10117</name>
    <dbReference type="NCBI Taxonomy" id="1296121"/>
    <lineage>
        <taxon>Eukaryota</taxon>
        <taxon>Fungi</taxon>
        <taxon>Dikarya</taxon>
        <taxon>Basidiomycota</taxon>
        <taxon>Agaricomycotina</taxon>
        <taxon>Tremellomycetes</taxon>
        <taxon>Tremellales</taxon>
        <taxon>Cryptococcaceae</taxon>
        <taxon>Kwoniella</taxon>
    </lineage>
</organism>
<feature type="compositionally biased region" description="Basic residues" evidence="1">
    <location>
        <begin position="81"/>
        <end position="93"/>
    </location>
</feature>
<dbReference type="RefSeq" id="XP_018266308.1">
    <property type="nucleotide sequence ID" value="XM_018403654.1"/>
</dbReference>
<reference evidence="2" key="1">
    <citation type="submission" date="2013-07" db="EMBL/GenBank/DDBJ databases">
        <title>The Genome Sequence of Cryptococcus dejecticola CBS10117.</title>
        <authorList>
            <consortium name="The Broad Institute Genome Sequencing Platform"/>
            <person name="Cuomo C."/>
            <person name="Litvintseva A."/>
            <person name="Chen Y."/>
            <person name="Heitman J."/>
            <person name="Sun S."/>
            <person name="Springer D."/>
            <person name="Dromer F."/>
            <person name="Young S.K."/>
            <person name="Zeng Q."/>
            <person name="Gargeya S."/>
            <person name="Fitzgerald M."/>
            <person name="Abouelleil A."/>
            <person name="Alvarado L."/>
            <person name="Berlin A.M."/>
            <person name="Chapman S.B."/>
            <person name="Dewar J."/>
            <person name="Goldberg J."/>
            <person name="Griggs A."/>
            <person name="Gujja S."/>
            <person name="Hansen M."/>
            <person name="Howarth C."/>
            <person name="Imamovic A."/>
            <person name="Larimer J."/>
            <person name="McCowan C."/>
            <person name="Murphy C."/>
            <person name="Pearson M."/>
            <person name="Priest M."/>
            <person name="Roberts A."/>
            <person name="Saif S."/>
            <person name="Shea T."/>
            <person name="Sykes S."/>
            <person name="Wortman J."/>
            <person name="Nusbaum C."/>
            <person name="Birren B."/>
        </authorList>
    </citation>
    <scope>NUCLEOTIDE SEQUENCE [LARGE SCALE GENOMIC DNA]</scope>
    <source>
        <strain evidence="2">CBS 10117</strain>
    </source>
</reference>
<reference evidence="3" key="3">
    <citation type="submission" date="2024-02" db="EMBL/GenBank/DDBJ databases">
        <title>Comparative genomics of Cryptococcus and Kwoniella reveals pathogenesis evolution and contrasting modes of karyotype evolution via chromosome fusion or intercentromeric recombination.</title>
        <authorList>
            <person name="Coelho M.A."/>
            <person name="David-Palma M."/>
            <person name="Shea T."/>
            <person name="Bowers K."/>
            <person name="McGinley-Smith S."/>
            <person name="Mohammad A.W."/>
            <person name="Gnirke A."/>
            <person name="Yurkov A.M."/>
            <person name="Nowrousian M."/>
            <person name="Sun S."/>
            <person name="Cuomo C.A."/>
            <person name="Heitman J."/>
        </authorList>
    </citation>
    <scope>NUCLEOTIDE SEQUENCE</scope>
    <source>
        <strain evidence="3">CBS 10117</strain>
    </source>
</reference>
<feature type="compositionally biased region" description="Basic and acidic residues" evidence="1">
    <location>
        <begin position="66"/>
        <end position="80"/>
    </location>
</feature>
<protein>
    <submittedName>
        <fullName evidence="2">Uncharacterized protein</fullName>
    </submittedName>
</protein>
<feature type="compositionally biased region" description="Polar residues" evidence="1">
    <location>
        <begin position="44"/>
        <end position="55"/>
    </location>
</feature>